<gene>
    <name evidence="2" type="ORF">B296_00027737</name>
</gene>
<organism evidence="2 3">
    <name type="scientific">Ensete ventricosum</name>
    <name type="common">Abyssinian banana</name>
    <name type="synonym">Musa ensete</name>
    <dbReference type="NCBI Taxonomy" id="4639"/>
    <lineage>
        <taxon>Eukaryota</taxon>
        <taxon>Viridiplantae</taxon>
        <taxon>Streptophyta</taxon>
        <taxon>Embryophyta</taxon>
        <taxon>Tracheophyta</taxon>
        <taxon>Spermatophyta</taxon>
        <taxon>Magnoliopsida</taxon>
        <taxon>Liliopsida</taxon>
        <taxon>Zingiberales</taxon>
        <taxon>Musaceae</taxon>
        <taxon>Ensete</taxon>
    </lineage>
</organism>
<dbReference type="AlphaFoldDB" id="A0A426ZM47"/>
<protein>
    <submittedName>
        <fullName evidence="2">Uncharacterized protein</fullName>
    </submittedName>
</protein>
<dbReference type="InterPro" id="IPR027417">
    <property type="entry name" value="P-loop_NTPase"/>
</dbReference>
<name>A0A426ZM47_ENSVE</name>
<evidence type="ECO:0000256" key="1">
    <source>
        <dbReference type="SAM" id="Phobius"/>
    </source>
</evidence>
<accession>A0A426ZM47</accession>
<keyword evidence="1" id="KW-1133">Transmembrane helix</keyword>
<dbReference type="EMBL" id="AMZH03005950">
    <property type="protein sequence ID" value="RRT65067.1"/>
    <property type="molecule type" value="Genomic_DNA"/>
</dbReference>
<evidence type="ECO:0000313" key="2">
    <source>
        <dbReference type="EMBL" id="RRT65067.1"/>
    </source>
</evidence>
<keyword evidence="1" id="KW-0472">Membrane</keyword>
<dbReference type="Proteomes" id="UP000287651">
    <property type="component" value="Unassembled WGS sequence"/>
</dbReference>
<proteinExistence type="predicted"/>
<comment type="caution">
    <text evidence="2">The sequence shown here is derived from an EMBL/GenBank/DDBJ whole genome shotgun (WGS) entry which is preliminary data.</text>
</comment>
<dbReference type="Gene3D" id="3.40.50.300">
    <property type="entry name" value="P-loop containing nucleotide triphosphate hydrolases"/>
    <property type="match status" value="1"/>
</dbReference>
<dbReference type="SUPFAM" id="SSF52540">
    <property type="entry name" value="P-loop containing nucleoside triphosphate hydrolases"/>
    <property type="match status" value="1"/>
</dbReference>
<sequence>MVGGIENGAVASAGEVIIPLEWAEAAEEISRASSPPPVVFICGPKNSGKSTFSRYLLNVLLPRSPSLSRFSILMHSFAKFCYLILKVITFDEDDLVAGTGKWDTWIRMWASRSSRLRDVSRSLLSTKLFQASFFYFALFCLFFCYFWLICKVDNVVFVSLFTDLMNPCIRPTERCAFSYVVVIGNFNVCLCR</sequence>
<evidence type="ECO:0000313" key="3">
    <source>
        <dbReference type="Proteomes" id="UP000287651"/>
    </source>
</evidence>
<keyword evidence="1" id="KW-0812">Transmembrane</keyword>
<feature type="transmembrane region" description="Helical" evidence="1">
    <location>
        <begin position="128"/>
        <end position="148"/>
    </location>
</feature>
<reference evidence="2 3" key="1">
    <citation type="journal article" date="2014" name="Agronomy (Basel)">
        <title>A Draft Genome Sequence for Ensete ventricosum, the Drought-Tolerant Tree Against Hunger.</title>
        <authorList>
            <person name="Harrison J."/>
            <person name="Moore K.A."/>
            <person name="Paszkiewicz K."/>
            <person name="Jones T."/>
            <person name="Grant M."/>
            <person name="Ambacheew D."/>
            <person name="Muzemil S."/>
            <person name="Studholme D.J."/>
        </authorList>
    </citation>
    <scope>NUCLEOTIDE SEQUENCE [LARGE SCALE GENOMIC DNA]</scope>
</reference>